<dbReference type="SMART" id="SM00729">
    <property type="entry name" value="Elp3"/>
    <property type="match status" value="1"/>
</dbReference>
<evidence type="ECO:0000259" key="1">
    <source>
        <dbReference type="SMART" id="SM00729"/>
    </source>
</evidence>
<accession>A0A8J3BY91</accession>
<dbReference type="GO" id="GO:0051536">
    <property type="term" value="F:iron-sulfur cluster binding"/>
    <property type="evidence" value="ECO:0007669"/>
    <property type="project" value="InterPro"/>
</dbReference>
<proteinExistence type="predicted"/>
<evidence type="ECO:0000313" key="2">
    <source>
        <dbReference type="EMBL" id="GGK79530.1"/>
    </source>
</evidence>
<dbReference type="AlphaFoldDB" id="A0A8J3BY91"/>
<dbReference type="SFLD" id="SFLDS00029">
    <property type="entry name" value="Radical_SAM"/>
    <property type="match status" value="1"/>
</dbReference>
<organism evidence="2 3">
    <name type="scientific">Mangrovihabitans endophyticus</name>
    <dbReference type="NCBI Taxonomy" id="1751298"/>
    <lineage>
        <taxon>Bacteria</taxon>
        <taxon>Bacillati</taxon>
        <taxon>Actinomycetota</taxon>
        <taxon>Actinomycetes</taxon>
        <taxon>Micromonosporales</taxon>
        <taxon>Micromonosporaceae</taxon>
        <taxon>Mangrovihabitans</taxon>
    </lineage>
</organism>
<reference evidence="2" key="2">
    <citation type="submission" date="2020-09" db="EMBL/GenBank/DDBJ databases">
        <authorList>
            <person name="Sun Q."/>
            <person name="Zhou Y."/>
        </authorList>
    </citation>
    <scope>NUCLEOTIDE SEQUENCE</scope>
    <source>
        <strain evidence="2">CGMCC 4.7299</strain>
    </source>
</reference>
<gene>
    <name evidence="2" type="ORF">GCM10012284_11910</name>
</gene>
<dbReference type="GO" id="GO:0003824">
    <property type="term" value="F:catalytic activity"/>
    <property type="evidence" value="ECO:0007669"/>
    <property type="project" value="InterPro"/>
</dbReference>
<sequence length="532" mass="57822">MTLSCLLTWVAQGEPTIVRGATSSAEGCRVDTAVILDCYTVEPSGLGVPPYLSAYVRQAWSALSRSPGSEVHYLTIDDVRWELNGGEPLVAPPQSDPLTYSATSNRGNAIKLLQDASTVVIVAGDAVPSVHLHAHNGSIDEIVRILAGVRGRRVLLGPMANHVLANTATYAGLFDALHTHTITSRNIALGSRAGAEYAQLRSDRDSFTDLIGQLGWEPVGEIELYRGCTRRRYCSFCNEPVKSSAVAFRDLDDVLEEIGQLYAAGVRHFRLGQQTCFFSAWNRDIATIERLLAGIREACPAIEVLHIDNADPLAVASPAGARIAALVAAYCTEGNCAPMGMESFDPTVIERNALTCTPQILRRAIDNINAVGNQRGPAGLPALLPGINIIYGLPGETHRTHLANLRGLDDLLTAGVMCHRTNVRQARAYPGTPLATMTRTTPPPSQEHFATWKADVDGVWDQPMKQRVYPVGLRLRGLHSFFVTSRGTWFRRLGSYPIQVVERDTVVPHYTPADLTVTEHAARFVYGVRDAG</sequence>
<evidence type="ECO:0000313" key="3">
    <source>
        <dbReference type="Proteomes" id="UP000656042"/>
    </source>
</evidence>
<comment type="caution">
    <text evidence="2">The sequence shown here is derived from an EMBL/GenBank/DDBJ whole genome shotgun (WGS) entry which is preliminary data.</text>
</comment>
<dbReference type="SFLD" id="SFLDG01082">
    <property type="entry name" value="B12-binding_domain_containing"/>
    <property type="match status" value="1"/>
</dbReference>
<dbReference type="PANTHER" id="PTHR43324">
    <property type="match status" value="1"/>
</dbReference>
<dbReference type="InterPro" id="IPR007197">
    <property type="entry name" value="rSAM"/>
</dbReference>
<dbReference type="Gene3D" id="3.30.750.200">
    <property type="match status" value="1"/>
</dbReference>
<dbReference type="InterPro" id="IPR006638">
    <property type="entry name" value="Elp3/MiaA/NifB-like_rSAM"/>
</dbReference>
<dbReference type="EMBL" id="BMMX01000002">
    <property type="protein sequence ID" value="GGK79530.1"/>
    <property type="molecule type" value="Genomic_DNA"/>
</dbReference>
<dbReference type="Proteomes" id="UP000656042">
    <property type="component" value="Unassembled WGS sequence"/>
</dbReference>
<keyword evidence="3" id="KW-1185">Reference proteome</keyword>
<feature type="domain" description="Elp3/MiaA/NifB-like radical SAM core" evidence="1">
    <location>
        <begin position="218"/>
        <end position="454"/>
    </location>
</feature>
<dbReference type="SUPFAM" id="SSF102114">
    <property type="entry name" value="Radical SAM enzymes"/>
    <property type="match status" value="1"/>
</dbReference>
<dbReference type="InterPro" id="IPR058240">
    <property type="entry name" value="rSAM_sf"/>
</dbReference>
<reference evidence="2" key="1">
    <citation type="journal article" date="2014" name="Int. J. Syst. Evol. Microbiol.">
        <title>Complete genome sequence of Corynebacterium casei LMG S-19264T (=DSM 44701T), isolated from a smear-ripened cheese.</title>
        <authorList>
            <consortium name="US DOE Joint Genome Institute (JGI-PGF)"/>
            <person name="Walter F."/>
            <person name="Albersmeier A."/>
            <person name="Kalinowski J."/>
            <person name="Ruckert C."/>
        </authorList>
    </citation>
    <scope>NUCLEOTIDE SEQUENCE</scope>
    <source>
        <strain evidence="2">CGMCC 4.7299</strain>
    </source>
</reference>
<dbReference type="Pfam" id="PF04055">
    <property type="entry name" value="Radical_SAM"/>
    <property type="match status" value="1"/>
</dbReference>
<protein>
    <submittedName>
        <fullName evidence="2">Radical SAM protein</fullName>
    </submittedName>
</protein>
<name>A0A8J3BY91_9ACTN</name>
<dbReference type="PANTHER" id="PTHR43324:SF1">
    <property type="entry name" value="RADICAL SAM CORE DOMAIN-CONTAINING PROTEIN"/>
    <property type="match status" value="1"/>
</dbReference>
<dbReference type="Gene3D" id="3.30.750.210">
    <property type="match status" value="1"/>
</dbReference>